<feature type="compositionally biased region" description="Pro residues" evidence="5">
    <location>
        <begin position="492"/>
        <end position="502"/>
    </location>
</feature>
<evidence type="ECO:0000313" key="8">
    <source>
        <dbReference type="Proteomes" id="UP001152622"/>
    </source>
</evidence>
<evidence type="ECO:0000256" key="5">
    <source>
        <dbReference type="SAM" id="MobiDB-lite"/>
    </source>
</evidence>
<dbReference type="Proteomes" id="UP001152622">
    <property type="component" value="Chromosome 1"/>
</dbReference>
<evidence type="ECO:0000259" key="6">
    <source>
        <dbReference type="Pfam" id="PF24807"/>
    </source>
</evidence>
<dbReference type="InterPro" id="IPR033010">
    <property type="entry name" value="Cdc20/Fizzy"/>
</dbReference>
<feature type="domain" description="CDC20/Fizzy WD40" evidence="6">
    <location>
        <begin position="172"/>
        <end position="463"/>
    </location>
</feature>
<feature type="region of interest" description="Disordered" evidence="5">
    <location>
        <begin position="68"/>
        <end position="128"/>
    </location>
</feature>
<evidence type="ECO:0000256" key="1">
    <source>
        <dbReference type="ARBA" id="ARBA00006445"/>
    </source>
</evidence>
<name>A0A9Q1GCC9_SYNKA</name>
<dbReference type="SUPFAM" id="SSF50978">
    <property type="entry name" value="WD40 repeat-like"/>
    <property type="match status" value="1"/>
</dbReference>
<evidence type="ECO:0000256" key="2">
    <source>
        <dbReference type="ARBA" id="ARBA00022574"/>
    </source>
</evidence>
<proteinExistence type="inferred from homology"/>
<comment type="similarity">
    <text evidence="1">Belongs to the WD repeat CDC20/Fizzy family.</text>
</comment>
<dbReference type="AlphaFoldDB" id="A0A9Q1GCC9"/>
<dbReference type="InterPro" id="IPR036322">
    <property type="entry name" value="WD40_repeat_dom_sf"/>
</dbReference>
<dbReference type="GO" id="GO:0005680">
    <property type="term" value="C:anaphase-promoting complex"/>
    <property type="evidence" value="ECO:0007669"/>
    <property type="project" value="TreeGrafter"/>
</dbReference>
<dbReference type="GO" id="GO:0031145">
    <property type="term" value="P:anaphase-promoting complex-dependent catabolic process"/>
    <property type="evidence" value="ECO:0007669"/>
    <property type="project" value="TreeGrafter"/>
</dbReference>
<dbReference type="PANTHER" id="PTHR19918">
    <property type="entry name" value="CELL DIVISION CYCLE 20 CDC20 FIZZY -RELATED"/>
    <property type="match status" value="1"/>
</dbReference>
<keyword evidence="3" id="KW-0677">Repeat</keyword>
<dbReference type="InterPro" id="IPR056150">
    <property type="entry name" value="WD40_CDC20-Fz"/>
</dbReference>
<feature type="repeat" description="WD" evidence="4">
    <location>
        <begin position="224"/>
        <end position="258"/>
    </location>
</feature>
<dbReference type="InterPro" id="IPR001680">
    <property type="entry name" value="WD40_rpt"/>
</dbReference>
<keyword evidence="2 4" id="KW-0853">WD repeat</keyword>
<evidence type="ECO:0000256" key="3">
    <source>
        <dbReference type="ARBA" id="ARBA00022737"/>
    </source>
</evidence>
<dbReference type="GO" id="GO:1990757">
    <property type="term" value="F:ubiquitin ligase activator activity"/>
    <property type="evidence" value="ECO:0007669"/>
    <property type="project" value="TreeGrafter"/>
</dbReference>
<dbReference type="GO" id="GO:1905786">
    <property type="term" value="P:positive regulation of anaphase-promoting complex-dependent catabolic process"/>
    <property type="evidence" value="ECO:0007669"/>
    <property type="project" value="TreeGrafter"/>
</dbReference>
<keyword evidence="8" id="KW-1185">Reference proteome</keyword>
<protein>
    <recommendedName>
        <fullName evidence="6">CDC20/Fizzy WD40 domain-containing protein</fullName>
    </recommendedName>
</protein>
<dbReference type="PANTHER" id="PTHR19918:SF4">
    <property type="entry name" value="CELL DIVISION CYCLE PROTEIN 20 HOMOLOG B"/>
    <property type="match status" value="1"/>
</dbReference>
<dbReference type="Pfam" id="PF24807">
    <property type="entry name" value="WD40_CDC20-Fz"/>
    <property type="match status" value="1"/>
</dbReference>
<organism evidence="7 8">
    <name type="scientific">Synaphobranchus kaupii</name>
    <name type="common">Kaup's arrowtooth eel</name>
    <dbReference type="NCBI Taxonomy" id="118154"/>
    <lineage>
        <taxon>Eukaryota</taxon>
        <taxon>Metazoa</taxon>
        <taxon>Chordata</taxon>
        <taxon>Craniata</taxon>
        <taxon>Vertebrata</taxon>
        <taxon>Euteleostomi</taxon>
        <taxon>Actinopterygii</taxon>
        <taxon>Neopterygii</taxon>
        <taxon>Teleostei</taxon>
        <taxon>Anguilliformes</taxon>
        <taxon>Synaphobranchidae</taxon>
        <taxon>Synaphobranchus</taxon>
    </lineage>
</organism>
<dbReference type="InterPro" id="IPR015943">
    <property type="entry name" value="WD40/YVTN_repeat-like_dom_sf"/>
</dbReference>
<evidence type="ECO:0000313" key="7">
    <source>
        <dbReference type="EMBL" id="KAJ8380916.1"/>
    </source>
</evidence>
<dbReference type="PROSITE" id="PS50082">
    <property type="entry name" value="WD_REPEATS_2"/>
    <property type="match status" value="3"/>
</dbReference>
<dbReference type="GO" id="GO:0010997">
    <property type="term" value="F:anaphase-promoting complex binding"/>
    <property type="evidence" value="ECO:0007669"/>
    <property type="project" value="InterPro"/>
</dbReference>
<sequence length="502" mass="55308">MHIATLKKSRNIRAFGTNREHRTPTFSYRRFKSRIVRRLNNDELPVASSPVTTGWQHSYTSEYDTVCQRLPLDSPPDGASHSRSHLGDTETPSNQDRVAPAEGDCCDLPSGRAQQEAPPHDRKNSTGQDCYWKDSGGVETASCSRLQPFTVLDRTPNMHCNQPEPKLRMIIPGLQDNYYLSLMDRGRRSLVALALASSVVLWSGETHRLQGSIHLHPHTSTCSITSVSWSSDGSALAIGTGDGEIQLWDVESKSKLRSVHGHLSQVGALTWNQHLISSGSLLGSIHHHDMRAGLPVGMAQLQKGVCSLEWSPSGHRLASGSTDGLLCIWPSDPGVTSRALPTSSIPHPTAVKALGWCPWQSEVVAVGGGRTDGMLRIWDTSRDTCLHSIPTNSQICSLRWSRRRKELFTAHGLPHNHINCWTFPSLTQQAQLQGHTGRVLDLALSSCEKWILSCGSDQQACLWDNQLQDTRSSPDHPNSPPQHPSLPHQHPSLPPQHPSLPH</sequence>
<dbReference type="PROSITE" id="PS00678">
    <property type="entry name" value="WD_REPEATS_1"/>
    <property type="match status" value="1"/>
</dbReference>
<dbReference type="OrthoDB" id="10263272at2759"/>
<accession>A0A9Q1GCC9</accession>
<dbReference type="SMART" id="SM00320">
    <property type="entry name" value="WD40"/>
    <property type="match status" value="6"/>
</dbReference>
<feature type="repeat" description="WD" evidence="4">
    <location>
        <begin position="432"/>
        <end position="464"/>
    </location>
</feature>
<dbReference type="PROSITE" id="PS50294">
    <property type="entry name" value="WD_REPEATS_REGION"/>
    <property type="match status" value="2"/>
</dbReference>
<dbReference type="InterPro" id="IPR019775">
    <property type="entry name" value="WD40_repeat_CS"/>
</dbReference>
<evidence type="ECO:0000256" key="4">
    <source>
        <dbReference type="PROSITE-ProRule" id="PRU00221"/>
    </source>
</evidence>
<reference evidence="7" key="1">
    <citation type="journal article" date="2023" name="Science">
        <title>Genome structures resolve the early diversification of teleost fishes.</title>
        <authorList>
            <person name="Parey E."/>
            <person name="Louis A."/>
            <person name="Montfort J."/>
            <person name="Bouchez O."/>
            <person name="Roques C."/>
            <person name="Iampietro C."/>
            <person name="Lluch J."/>
            <person name="Castinel A."/>
            <person name="Donnadieu C."/>
            <person name="Desvignes T."/>
            <person name="Floi Bucao C."/>
            <person name="Jouanno E."/>
            <person name="Wen M."/>
            <person name="Mejri S."/>
            <person name="Dirks R."/>
            <person name="Jansen H."/>
            <person name="Henkel C."/>
            <person name="Chen W.J."/>
            <person name="Zahm M."/>
            <person name="Cabau C."/>
            <person name="Klopp C."/>
            <person name="Thompson A.W."/>
            <person name="Robinson-Rechavi M."/>
            <person name="Braasch I."/>
            <person name="Lecointre G."/>
            <person name="Bobe J."/>
            <person name="Postlethwait J.H."/>
            <person name="Berthelot C."/>
            <person name="Roest Crollius H."/>
            <person name="Guiguen Y."/>
        </authorList>
    </citation>
    <scope>NUCLEOTIDE SEQUENCE</scope>
    <source>
        <strain evidence="7">WJC10195</strain>
    </source>
</reference>
<dbReference type="EMBL" id="JAINUF010000001">
    <property type="protein sequence ID" value="KAJ8380916.1"/>
    <property type="molecule type" value="Genomic_DNA"/>
</dbReference>
<feature type="region of interest" description="Disordered" evidence="5">
    <location>
        <begin position="468"/>
        <end position="502"/>
    </location>
</feature>
<comment type="caution">
    <text evidence="7">The sequence shown here is derived from an EMBL/GenBank/DDBJ whole genome shotgun (WGS) entry which is preliminary data.</text>
</comment>
<gene>
    <name evidence="7" type="ORF">SKAU_G00016940</name>
</gene>
<feature type="repeat" description="WD" evidence="4">
    <location>
        <begin position="298"/>
        <end position="329"/>
    </location>
</feature>
<dbReference type="Gene3D" id="2.130.10.10">
    <property type="entry name" value="YVTN repeat-like/Quinoprotein amine dehydrogenase"/>
    <property type="match status" value="1"/>
</dbReference>